<protein>
    <submittedName>
        <fullName evidence="2">Putative membrane protein</fullName>
    </submittedName>
</protein>
<keyword evidence="3" id="KW-1185">Reference proteome</keyword>
<feature type="transmembrane region" description="Helical" evidence="1">
    <location>
        <begin position="212"/>
        <end position="230"/>
    </location>
</feature>
<dbReference type="InterPro" id="IPR010721">
    <property type="entry name" value="UstE-like"/>
</dbReference>
<dbReference type="KEGG" id="hdi:HDIA_2096"/>
<dbReference type="EMBL" id="LT960614">
    <property type="protein sequence ID" value="SON55637.1"/>
    <property type="molecule type" value="Genomic_DNA"/>
</dbReference>
<dbReference type="PROSITE" id="PS50244">
    <property type="entry name" value="S5A_REDUCTASE"/>
    <property type="match status" value="1"/>
</dbReference>
<feature type="transmembrane region" description="Helical" evidence="1">
    <location>
        <begin position="189"/>
        <end position="206"/>
    </location>
</feature>
<dbReference type="PANTHER" id="PTHR32251">
    <property type="entry name" value="3-OXO-5-ALPHA-STEROID 4-DEHYDROGENASE"/>
    <property type="match status" value="1"/>
</dbReference>
<name>A0A2C9D5P8_9HYPH</name>
<keyword evidence="1" id="KW-1133">Transmembrane helix</keyword>
<gene>
    <name evidence="2" type="ORF">HDIA_2096</name>
</gene>
<dbReference type="Pfam" id="PF06966">
    <property type="entry name" value="DUF1295"/>
    <property type="match status" value="1"/>
</dbReference>
<dbReference type="AlphaFoldDB" id="A0A2C9D5P8"/>
<evidence type="ECO:0000313" key="3">
    <source>
        <dbReference type="Proteomes" id="UP000223606"/>
    </source>
</evidence>
<dbReference type="PANTHER" id="PTHR32251:SF17">
    <property type="entry name" value="STEROID 5-ALPHA REDUCTASE C-TERMINAL DOMAIN-CONTAINING PROTEIN"/>
    <property type="match status" value="1"/>
</dbReference>
<keyword evidence="1" id="KW-0472">Membrane</keyword>
<dbReference type="RefSeq" id="WP_099556117.1">
    <property type="nucleotide sequence ID" value="NZ_LT960614.1"/>
</dbReference>
<evidence type="ECO:0000313" key="2">
    <source>
        <dbReference type="EMBL" id="SON55637.1"/>
    </source>
</evidence>
<feature type="transmembrane region" description="Helical" evidence="1">
    <location>
        <begin position="33"/>
        <end position="55"/>
    </location>
</feature>
<keyword evidence="1" id="KW-0812">Transmembrane</keyword>
<reference evidence="3" key="1">
    <citation type="submission" date="2017-09" db="EMBL/GenBank/DDBJ databases">
        <title>Genome sequence of Nannocystis excedens DSM 71.</title>
        <authorList>
            <person name="Blom J."/>
        </authorList>
    </citation>
    <scope>NUCLEOTIDE SEQUENCE [LARGE SCALE GENOMIC DNA]</scope>
    <source>
        <strain evidence="3">type strain: E19</strain>
    </source>
</reference>
<dbReference type="Gene3D" id="1.20.120.1630">
    <property type="match status" value="1"/>
</dbReference>
<organism evidence="2 3">
    <name type="scientific">Hartmannibacter diazotrophicus</name>
    <dbReference type="NCBI Taxonomy" id="1482074"/>
    <lineage>
        <taxon>Bacteria</taxon>
        <taxon>Pseudomonadati</taxon>
        <taxon>Pseudomonadota</taxon>
        <taxon>Alphaproteobacteria</taxon>
        <taxon>Hyphomicrobiales</taxon>
        <taxon>Pleomorphomonadaceae</taxon>
        <taxon>Hartmannibacter</taxon>
    </lineage>
</organism>
<dbReference type="Proteomes" id="UP000223606">
    <property type="component" value="Chromosome 1"/>
</dbReference>
<feature type="transmembrane region" description="Helical" evidence="1">
    <location>
        <begin position="109"/>
        <end position="130"/>
    </location>
</feature>
<dbReference type="OrthoDB" id="9779233at2"/>
<evidence type="ECO:0000256" key="1">
    <source>
        <dbReference type="SAM" id="Phobius"/>
    </source>
</evidence>
<dbReference type="GO" id="GO:0016020">
    <property type="term" value="C:membrane"/>
    <property type="evidence" value="ECO:0007669"/>
    <property type="project" value="TreeGrafter"/>
</dbReference>
<sequence length="271" mass="29412">MTSVGLALLLAVGLCGSMTLAWAIATRTGQSGWIDAIWSFAVGIFGVVAALVPIASDEISPRQWLVAALVAVWSIRLGGHIARRSMHGGDDPRYRKLKEEWGDRQRSRLFWFLQIQAAVGLVLAVALAIAARRSGALDIGDWLGVVIFAAAIGGEAVADRQLARFRSDPANRGEVCTAGLWGMTRHPNYFFEWLVWAAYVPIATGFSDIDGLGLLVLSAPALMYWLLVHVSGIPPLEEHMLASRGEAFARYQASVNAFWPGPKRSILTSSR</sequence>
<accession>A0A2C9D5P8</accession>
<feature type="transmembrane region" description="Helical" evidence="1">
    <location>
        <begin position="142"/>
        <end position="158"/>
    </location>
</feature>
<proteinExistence type="predicted"/>